<dbReference type="CDD" id="cd07020">
    <property type="entry name" value="Clp_protease_NfeD_1"/>
    <property type="match status" value="1"/>
</dbReference>
<organism evidence="9">
    <name type="scientific">mine drainage metagenome</name>
    <dbReference type="NCBI Taxonomy" id="410659"/>
    <lineage>
        <taxon>unclassified sequences</taxon>
        <taxon>metagenomes</taxon>
        <taxon>ecological metagenomes</taxon>
    </lineage>
</organism>
<dbReference type="GO" id="GO:0016020">
    <property type="term" value="C:membrane"/>
    <property type="evidence" value="ECO:0007669"/>
    <property type="project" value="UniProtKB-SubCell"/>
</dbReference>
<dbReference type="InterPro" id="IPR056739">
    <property type="entry name" value="NfeD_membrane"/>
</dbReference>
<dbReference type="InterPro" id="IPR012340">
    <property type="entry name" value="NA-bd_OB-fold"/>
</dbReference>
<accession>E6QKF9</accession>
<evidence type="ECO:0000256" key="1">
    <source>
        <dbReference type="ARBA" id="ARBA00004141"/>
    </source>
</evidence>
<comment type="caution">
    <text evidence="9">The sequence shown here is derived from an EMBL/GenBank/DDBJ whole genome shotgun (WGS) entry which is preliminary data.</text>
</comment>
<keyword evidence="4 5" id="KW-0472">Membrane</keyword>
<dbReference type="Gene3D" id="3.90.226.10">
    <property type="entry name" value="2-enoyl-CoA Hydratase, Chain A, domain 1"/>
    <property type="match status" value="1"/>
</dbReference>
<dbReference type="Pfam" id="PF01957">
    <property type="entry name" value="NfeD"/>
    <property type="match status" value="1"/>
</dbReference>
<feature type="transmembrane region" description="Helical" evidence="5">
    <location>
        <begin position="247"/>
        <end position="264"/>
    </location>
</feature>
<dbReference type="SUPFAM" id="SSF141322">
    <property type="entry name" value="NfeD domain-like"/>
    <property type="match status" value="1"/>
</dbReference>
<dbReference type="PANTHER" id="PTHR33507:SF4">
    <property type="entry name" value="NODULATION COMPETITIVENESS PROTEIN NFED"/>
    <property type="match status" value="1"/>
</dbReference>
<sequence>MYALLASPTAAPRVDRVVLRDTIQPVSAARIERAITVANREHAALLLVELDTPGGLLDSTREMVGAMLSSQVPIAVYIAPAGARAGSAGFFLLEAADVAAMAPGTNAGASHPVLETGTPDDTMKQKMENDAAAFLRSYTARRGRNVEAAEQAVRSSKSYSAEEALDAHLIDVIAANDKALLSALDGREITRMDGTKQRLDLKNAQIVTLDPTLRERILGALVNPNLALLILVAGALLIYLEFHIPGTIVPGATGTVMVLLALFALDMLPIRHTALLLLPAAAALLLLEVKFSSHGVLALAGIVCLSLGALTLVDAPIPELRIEPAVAIALSAAFGAITVFLLRLAVRAKRRKSLLGPAALVGYPALAMEPLTTAADADGRCGRVQVQGEIWEALAAEPLPVASKVRVTGIVGDRLIVERLLPSD</sequence>
<dbReference type="PANTHER" id="PTHR33507">
    <property type="entry name" value="INNER MEMBRANE PROTEIN YBBJ"/>
    <property type="match status" value="1"/>
</dbReference>
<dbReference type="AlphaFoldDB" id="E6QKF9"/>
<feature type="transmembrane region" description="Helical" evidence="5">
    <location>
        <begin position="325"/>
        <end position="346"/>
    </location>
</feature>
<comment type="subcellular location">
    <subcellularLocation>
        <location evidence="1">Membrane</location>
        <topology evidence="1">Multi-pass membrane protein</topology>
    </subcellularLocation>
</comment>
<feature type="transmembrane region" description="Helical" evidence="5">
    <location>
        <begin position="270"/>
        <end position="289"/>
    </location>
</feature>
<dbReference type="Pfam" id="PF25145">
    <property type="entry name" value="NfeD1b_N"/>
    <property type="match status" value="1"/>
</dbReference>
<dbReference type="EMBL" id="CABQ01000128">
    <property type="protein sequence ID" value="CBI07726.1"/>
    <property type="molecule type" value="Genomic_DNA"/>
</dbReference>
<evidence type="ECO:0000259" key="8">
    <source>
        <dbReference type="Pfam" id="PF25145"/>
    </source>
</evidence>
<evidence type="ECO:0000259" key="6">
    <source>
        <dbReference type="Pfam" id="PF01957"/>
    </source>
</evidence>
<evidence type="ECO:0000256" key="3">
    <source>
        <dbReference type="ARBA" id="ARBA00022989"/>
    </source>
</evidence>
<name>E6QKF9_9ZZZZ</name>
<keyword evidence="2 5" id="KW-0812">Transmembrane</keyword>
<feature type="transmembrane region" description="Helical" evidence="5">
    <location>
        <begin position="296"/>
        <end position="313"/>
    </location>
</feature>
<dbReference type="InterPro" id="IPR002810">
    <property type="entry name" value="NfeD-like_C"/>
</dbReference>
<evidence type="ECO:0000313" key="9">
    <source>
        <dbReference type="EMBL" id="CBI07726.1"/>
    </source>
</evidence>
<dbReference type="InterPro" id="IPR052165">
    <property type="entry name" value="Membrane_assoc_protease"/>
</dbReference>
<evidence type="ECO:0000256" key="2">
    <source>
        <dbReference type="ARBA" id="ARBA00022692"/>
    </source>
</evidence>
<evidence type="ECO:0000256" key="5">
    <source>
        <dbReference type="SAM" id="Phobius"/>
    </source>
</evidence>
<protein>
    <submittedName>
        <fullName evidence="9">Nodulation efficiency protein NfeD</fullName>
    </submittedName>
</protein>
<dbReference type="InterPro" id="IPR029045">
    <property type="entry name" value="ClpP/crotonase-like_dom_sf"/>
</dbReference>
<evidence type="ECO:0000259" key="7">
    <source>
        <dbReference type="Pfam" id="PF24961"/>
    </source>
</evidence>
<dbReference type="InterPro" id="IPR056738">
    <property type="entry name" value="NfeD1b_N"/>
</dbReference>
<dbReference type="SUPFAM" id="SSF52096">
    <property type="entry name" value="ClpP/crotonase"/>
    <property type="match status" value="1"/>
</dbReference>
<feature type="domain" description="NfeD integral membrane" evidence="7">
    <location>
        <begin position="225"/>
        <end position="342"/>
    </location>
</feature>
<gene>
    <name evidence="9" type="ORF">CARN6_1101</name>
</gene>
<proteinExistence type="predicted"/>
<reference evidence="9" key="1">
    <citation type="submission" date="2009-10" db="EMBL/GenBank/DDBJ databases">
        <title>Diversity of trophic interactions inside an arsenic-rich microbial ecosystem.</title>
        <authorList>
            <person name="Bertin P.N."/>
            <person name="Heinrich-Salmeron A."/>
            <person name="Pelletier E."/>
            <person name="Goulhen-Chollet F."/>
            <person name="Arsene-Ploetze F."/>
            <person name="Gallien S."/>
            <person name="Calteau A."/>
            <person name="Vallenet D."/>
            <person name="Casiot C."/>
            <person name="Chane-Woon-Ming B."/>
            <person name="Giloteaux L."/>
            <person name="Barakat M."/>
            <person name="Bonnefoy V."/>
            <person name="Bruneel O."/>
            <person name="Chandler M."/>
            <person name="Cleiss J."/>
            <person name="Duran R."/>
            <person name="Elbaz-Poulichet F."/>
            <person name="Fonknechten N."/>
            <person name="Lauga B."/>
            <person name="Mornico D."/>
            <person name="Ortet P."/>
            <person name="Schaeffer C."/>
            <person name="Siguier P."/>
            <person name="Alexander Thil Smith A."/>
            <person name="Van Dorsselaer A."/>
            <person name="Weissenbach J."/>
            <person name="Medigue C."/>
            <person name="Le Paslier D."/>
        </authorList>
    </citation>
    <scope>NUCLEOTIDE SEQUENCE</scope>
</reference>
<keyword evidence="3 5" id="KW-1133">Transmembrane helix</keyword>
<feature type="transmembrane region" description="Helical" evidence="5">
    <location>
        <begin position="217"/>
        <end position="240"/>
    </location>
</feature>
<feature type="domain" description="NfeD1b N-terminal" evidence="8">
    <location>
        <begin position="17"/>
        <end position="206"/>
    </location>
</feature>
<dbReference type="Pfam" id="PF24961">
    <property type="entry name" value="NfeD_membrane"/>
    <property type="match status" value="1"/>
</dbReference>
<evidence type="ECO:0000256" key="4">
    <source>
        <dbReference type="ARBA" id="ARBA00023136"/>
    </source>
</evidence>
<feature type="domain" description="NfeD-like C-terminal" evidence="6">
    <location>
        <begin position="376"/>
        <end position="419"/>
    </location>
</feature>
<dbReference type="Gene3D" id="2.40.50.140">
    <property type="entry name" value="Nucleic acid-binding proteins"/>
    <property type="match status" value="1"/>
</dbReference>